<keyword evidence="3" id="KW-1185">Reference proteome</keyword>
<accession>A0A1H0IRR2</accession>
<feature type="compositionally biased region" description="Low complexity" evidence="1">
    <location>
        <begin position="1"/>
        <end position="18"/>
    </location>
</feature>
<dbReference type="STRING" id="310781.SAMN05216259_10985"/>
<reference evidence="2 3" key="1">
    <citation type="submission" date="2016-10" db="EMBL/GenBank/DDBJ databases">
        <authorList>
            <person name="de Groot N.N."/>
        </authorList>
    </citation>
    <scope>NUCLEOTIDE SEQUENCE [LARGE SCALE GENOMIC DNA]</scope>
    <source>
        <strain evidence="2 3">CGMCC 4.2022</strain>
    </source>
</reference>
<evidence type="ECO:0000313" key="3">
    <source>
        <dbReference type="Proteomes" id="UP000199341"/>
    </source>
</evidence>
<dbReference type="Proteomes" id="UP000199341">
    <property type="component" value="Unassembled WGS sequence"/>
</dbReference>
<feature type="compositionally biased region" description="Basic and acidic residues" evidence="1">
    <location>
        <begin position="718"/>
        <end position="732"/>
    </location>
</feature>
<protein>
    <submittedName>
        <fullName evidence="2">Uncharacterized protein</fullName>
    </submittedName>
</protein>
<dbReference type="OrthoDB" id="3655233at2"/>
<organism evidence="2 3">
    <name type="scientific">Actinacidiphila guanduensis</name>
    <dbReference type="NCBI Taxonomy" id="310781"/>
    <lineage>
        <taxon>Bacteria</taxon>
        <taxon>Bacillati</taxon>
        <taxon>Actinomycetota</taxon>
        <taxon>Actinomycetes</taxon>
        <taxon>Kitasatosporales</taxon>
        <taxon>Streptomycetaceae</taxon>
        <taxon>Actinacidiphila</taxon>
    </lineage>
</organism>
<dbReference type="EMBL" id="FNIE01000009">
    <property type="protein sequence ID" value="SDO34075.1"/>
    <property type="molecule type" value="Genomic_DNA"/>
</dbReference>
<dbReference type="AlphaFoldDB" id="A0A1H0IRR2"/>
<feature type="region of interest" description="Disordered" evidence="1">
    <location>
        <begin position="1"/>
        <end position="63"/>
    </location>
</feature>
<evidence type="ECO:0000256" key="1">
    <source>
        <dbReference type="SAM" id="MobiDB-lite"/>
    </source>
</evidence>
<feature type="region of interest" description="Disordered" evidence="1">
    <location>
        <begin position="709"/>
        <end position="732"/>
    </location>
</feature>
<name>A0A1H0IRR2_9ACTN</name>
<feature type="compositionally biased region" description="Basic and acidic residues" evidence="1">
    <location>
        <begin position="19"/>
        <end position="34"/>
    </location>
</feature>
<proteinExistence type="predicted"/>
<gene>
    <name evidence="2" type="ORF">SAMN05216259_10985</name>
</gene>
<sequence>MSPGVGPAAGAEGAAQDRAPAEAADRPGHQDRDGAAQPAEEGLFGAAADPDAKEGRSGAGGAAARIARESRAAFSLHDASTFISGDIGSVNFHLGRPQRLLAGPVPEDELRRLRDRFTEPPQYRELKEQLRAEGLLVLSGQPGTGRMFTALSLLDDLARGSVSRLDPDTDLSALENDNALAQGHGYALEPAAGVPSELRLDRLCRLLTERGCYAVLLAVPGPGDPAGLPTRYHRGHAAAPADAVLHSHLAAELGAEQAELGGAALRLADEPDVRGALGLEDLLPAEAAQYAALLARCVTGRLGREQLTAECRSFPAAQVRRWFAGGPAAEELPALRDAAYRISLAVFGRGSFTTVAESAELLAWELAVTAEPERVVGRPLLGDGLEARLASARATTEMRPQPLVAGEDVPVRTVRFRGEGLAPALLAHLWEHHHNMRGPVLRWLASLCQDPRDDVWTRAAVASGELCRHDVAHTLSELLTPMAEAEQARRGLFVATALESALGDPQVGPALRALVRAWGNSPDGNLRWTAAAVLARGTATATLGEALGRLGAIGTWEEGRLRAVAAESAVHLAGSAPPGEALARVRGWLADTRREHQDLGLVGTVLLAEFRTEELWNPAPQLQGMAKWPLALALCTAWPEHAPGIAGLLWTALNTSRSYEPALAAVAAWLRGCRGTAWEEALAGFLPLLVFKEDDRQRLLSLIDELSEDPDDPLGQEQTHRLRQAVEKVGTR</sequence>
<evidence type="ECO:0000313" key="2">
    <source>
        <dbReference type="EMBL" id="SDO34075.1"/>
    </source>
</evidence>
<dbReference type="RefSeq" id="WP_143031722.1">
    <property type="nucleotide sequence ID" value="NZ_FNIE01000009.1"/>
</dbReference>